<feature type="compositionally biased region" description="Acidic residues" evidence="3">
    <location>
        <begin position="87"/>
        <end position="96"/>
    </location>
</feature>
<dbReference type="PANTHER" id="PTHR23146">
    <property type="entry name" value="LEO1 PROTEIN"/>
    <property type="match status" value="1"/>
</dbReference>
<sequence length="757" mass="84210">APWCLIHHVIRNLTRKQNIKTGDHFLSVKAFHGLEEMADMDELFGSDGDSDNDQRESGSGSGSESEQERPRSASNASASGSDSERERDDEDDDEGQETGKPSMNKELFGDDSEDEQRSQRSGSDNDNQSEHSGNRSDASMHSDQGDHDPSDAEQHSGSDRDHDEDDEDDGGQRSDAGSPAGSGLSGAGSPRSDRGSVRSDRRYGSSLRAGRSIRSDPRTPQSGPGTPHSEAEGSGRENQSDDEKWGGGAKSNQSDDEEEKRHYSDEDRDNSDDEGLKNRDAESPKGSDSEEEFIRQKTKAKAASDSDSDSDLDKTKKTAADDLFGEADDISSDSDAEKPPTPGQPLDGEDGMDGDQPEEEPAPETRIEVEIPKVSTDLGSDLYFVKLPNFLSVEPRSGPPALPTRNPSIPSTTKMNLRMRKCWTRRAGRDSNSRHALLLAAWKRRAILIDAPLAPRPHRSLSPQVENTIRWRVKRDEEGIETRESNARIVKWSDGSMSLHLGNEVFDVYKAPLQGDHNHLFIRQGTGLQGQAVFKTKLTFRPHSTDSATHRKMTLSLADRCSKTQKIRILPMAGRDPESHRNEMIKVTNAGSASVFRSCENVKARVRMPYEIKAGRLSRQKEEERLRASIRRESQQRRMREKQHQRGLSSSYLEPDRYDDEEEGEEAISLAAIKSKYKGGGGLREERARIYSSDSDEGSDDDKAQRLMKAKKLDSDEEGEGSGKRKAEDEEETATKRAKKYVISDEEEEEEEEEDDE</sequence>
<accession>A0A8S4AJ30</accession>
<feature type="non-terminal residue" evidence="4">
    <location>
        <position position="757"/>
    </location>
</feature>
<feature type="compositionally biased region" description="Acidic residues" evidence="3">
    <location>
        <begin position="323"/>
        <end position="334"/>
    </location>
</feature>
<dbReference type="GO" id="GO:0032968">
    <property type="term" value="P:positive regulation of transcription elongation by RNA polymerase II"/>
    <property type="evidence" value="ECO:0007669"/>
    <property type="project" value="TreeGrafter"/>
</dbReference>
<evidence type="ECO:0000256" key="1">
    <source>
        <dbReference type="ARBA" id="ARBA00010903"/>
    </source>
</evidence>
<gene>
    <name evidence="4" type="ORF">MMEN_LOCUS788</name>
</gene>
<feature type="compositionally biased region" description="Low complexity" evidence="3">
    <location>
        <begin position="72"/>
        <end position="81"/>
    </location>
</feature>
<feature type="compositionally biased region" description="Basic and acidic residues" evidence="3">
    <location>
        <begin position="630"/>
        <end position="644"/>
    </location>
</feature>
<feature type="compositionally biased region" description="Basic and acidic residues" evidence="3">
    <location>
        <begin position="229"/>
        <end position="245"/>
    </location>
</feature>
<evidence type="ECO:0000313" key="5">
    <source>
        <dbReference type="Proteomes" id="UP000677803"/>
    </source>
</evidence>
<feature type="region of interest" description="Disordered" evidence="3">
    <location>
        <begin position="40"/>
        <end position="373"/>
    </location>
</feature>
<dbReference type="GO" id="GO:0006368">
    <property type="term" value="P:transcription elongation by RNA polymerase II"/>
    <property type="evidence" value="ECO:0007669"/>
    <property type="project" value="InterPro"/>
</dbReference>
<feature type="compositionally biased region" description="Basic and acidic residues" evidence="3">
    <location>
        <begin position="274"/>
        <end position="295"/>
    </location>
</feature>
<dbReference type="PANTHER" id="PTHR23146:SF0">
    <property type="entry name" value="RNA POLYMERASE-ASSOCIATED PROTEIN LEO1"/>
    <property type="match status" value="1"/>
</dbReference>
<dbReference type="GO" id="GO:0016593">
    <property type="term" value="C:Cdc73/Paf1 complex"/>
    <property type="evidence" value="ECO:0007669"/>
    <property type="project" value="InterPro"/>
</dbReference>
<reference evidence="4" key="1">
    <citation type="submission" date="2021-05" db="EMBL/GenBank/DDBJ databases">
        <authorList>
            <person name="Tigano A."/>
        </authorList>
    </citation>
    <scope>NUCLEOTIDE SEQUENCE</scope>
</reference>
<dbReference type="Proteomes" id="UP000677803">
    <property type="component" value="Unassembled WGS sequence"/>
</dbReference>
<evidence type="ECO:0000256" key="2">
    <source>
        <dbReference type="ARBA" id="ARBA00019689"/>
    </source>
</evidence>
<feature type="compositionally biased region" description="Acidic residues" evidence="3">
    <location>
        <begin position="744"/>
        <end position="757"/>
    </location>
</feature>
<feature type="compositionally biased region" description="Basic and acidic residues" evidence="3">
    <location>
        <begin position="191"/>
        <end position="203"/>
    </location>
</feature>
<dbReference type="AlphaFoldDB" id="A0A8S4AJ30"/>
<feature type="region of interest" description="Disordered" evidence="3">
    <location>
        <begin position="630"/>
        <end position="664"/>
    </location>
</feature>
<dbReference type="Pfam" id="PF04004">
    <property type="entry name" value="Leo1"/>
    <property type="match status" value="1"/>
</dbReference>
<dbReference type="EMBL" id="CAJRST010000001">
    <property type="protein sequence ID" value="CAG5858718.1"/>
    <property type="molecule type" value="Genomic_DNA"/>
</dbReference>
<dbReference type="GO" id="GO:1990269">
    <property type="term" value="F:RNA polymerase II C-terminal domain phosphoserine binding"/>
    <property type="evidence" value="ECO:0007669"/>
    <property type="project" value="TreeGrafter"/>
</dbReference>
<name>A0A8S4AJ30_9TELE</name>
<comment type="caution">
    <text evidence="4">The sequence shown here is derived from an EMBL/GenBank/DDBJ whole genome shotgun (WGS) entry which is preliminary data.</text>
</comment>
<dbReference type="InterPro" id="IPR007149">
    <property type="entry name" value="Leo1"/>
</dbReference>
<protein>
    <recommendedName>
        <fullName evidence="2">RNA polymerase-associated protein LEO1</fullName>
    </recommendedName>
</protein>
<organism evidence="4 5">
    <name type="scientific">Menidia menidia</name>
    <name type="common">Atlantic silverside</name>
    <dbReference type="NCBI Taxonomy" id="238744"/>
    <lineage>
        <taxon>Eukaryota</taxon>
        <taxon>Metazoa</taxon>
        <taxon>Chordata</taxon>
        <taxon>Craniata</taxon>
        <taxon>Vertebrata</taxon>
        <taxon>Euteleostomi</taxon>
        <taxon>Actinopterygii</taxon>
        <taxon>Neopterygii</taxon>
        <taxon>Teleostei</taxon>
        <taxon>Neoteleostei</taxon>
        <taxon>Acanthomorphata</taxon>
        <taxon>Ovalentaria</taxon>
        <taxon>Atherinomorphae</taxon>
        <taxon>Atheriniformes</taxon>
        <taxon>Atherinopsidae</taxon>
        <taxon>Menidiinae</taxon>
        <taxon>Menidia</taxon>
    </lineage>
</organism>
<proteinExistence type="inferred from homology"/>
<feature type="compositionally biased region" description="Acidic residues" evidence="3">
    <location>
        <begin position="347"/>
        <end position="362"/>
    </location>
</feature>
<feature type="compositionally biased region" description="Acidic residues" evidence="3">
    <location>
        <begin position="40"/>
        <end position="51"/>
    </location>
</feature>
<dbReference type="OrthoDB" id="20844at2759"/>
<feature type="compositionally biased region" description="Low complexity" evidence="3">
    <location>
        <begin position="173"/>
        <end position="190"/>
    </location>
</feature>
<feature type="compositionally biased region" description="Basic and acidic residues" evidence="3">
    <location>
        <begin position="128"/>
        <end position="161"/>
    </location>
</feature>
<comment type="similarity">
    <text evidence="1">Belongs to the LEO1 family.</text>
</comment>
<feature type="compositionally biased region" description="Basic and acidic residues" evidence="3">
    <location>
        <begin position="311"/>
        <end position="320"/>
    </location>
</feature>
<feature type="region of interest" description="Disordered" evidence="3">
    <location>
        <begin position="679"/>
        <end position="757"/>
    </location>
</feature>
<evidence type="ECO:0000313" key="4">
    <source>
        <dbReference type="EMBL" id="CAG5858718.1"/>
    </source>
</evidence>
<evidence type="ECO:0000256" key="3">
    <source>
        <dbReference type="SAM" id="MobiDB-lite"/>
    </source>
</evidence>
<keyword evidence="5" id="KW-1185">Reference proteome</keyword>